<dbReference type="Proteomes" id="UP000752297">
    <property type="component" value="Unassembled WGS sequence"/>
</dbReference>
<name>A0A949USV3_9HYPH</name>
<dbReference type="EMBL" id="JAHRVA010000001">
    <property type="protein sequence ID" value="MBV2141987.1"/>
    <property type="molecule type" value="Genomic_DNA"/>
</dbReference>
<evidence type="ECO:0000313" key="2">
    <source>
        <dbReference type="Proteomes" id="UP000752297"/>
    </source>
</evidence>
<sequence length="71" mass="7669">MLLVSFLAIPDAGCIAASPELLRPRPQCPNSKQQSSLMLLARDLGQAAYWESRVSIVTAAVAVKTDSLVWL</sequence>
<protein>
    <submittedName>
        <fullName evidence="1">Uncharacterized protein</fullName>
    </submittedName>
</protein>
<dbReference type="RefSeq" id="WP_217676014.1">
    <property type="nucleotide sequence ID" value="NZ_JAHRVA010000001.1"/>
</dbReference>
<organism evidence="1 2">
    <name type="scientific">Falsochrobactrum tianjinense</name>
    <dbReference type="NCBI Taxonomy" id="2706015"/>
    <lineage>
        <taxon>Bacteria</taxon>
        <taxon>Pseudomonadati</taxon>
        <taxon>Pseudomonadota</taxon>
        <taxon>Alphaproteobacteria</taxon>
        <taxon>Hyphomicrobiales</taxon>
        <taxon>Brucellaceae</taxon>
        <taxon>Falsochrobactrum</taxon>
    </lineage>
</organism>
<comment type="caution">
    <text evidence="1">The sequence shown here is derived from an EMBL/GenBank/DDBJ whole genome shotgun (WGS) entry which is preliminary data.</text>
</comment>
<keyword evidence="2" id="KW-1185">Reference proteome</keyword>
<reference evidence="1 2" key="1">
    <citation type="submission" date="2021-06" db="EMBL/GenBank/DDBJ databases">
        <title>Falsochrobactrum tianjin sp.nov., a new petroleum-degrading bacteria isolated from oily soils.</title>
        <authorList>
            <person name="Chen G."/>
            <person name="Chen H."/>
            <person name="Tian J."/>
            <person name="Qing J."/>
            <person name="Zhong L."/>
            <person name="Ma W."/>
            <person name="Song Y."/>
            <person name="Cui X."/>
            <person name="Yan B."/>
        </authorList>
    </citation>
    <scope>NUCLEOTIDE SEQUENCE [LARGE SCALE GENOMIC DNA]</scope>
    <source>
        <strain evidence="1 2">TDYN1</strain>
    </source>
</reference>
<evidence type="ECO:0000313" key="1">
    <source>
        <dbReference type="EMBL" id="MBV2141987.1"/>
    </source>
</evidence>
<proteinExistence type="predicted"/>
<dbReference type="AlphaFoldDB" id="A0A949USV3"/>
<accession>A0A949USV3</accession>
<gene>
    <name evidence="1" type="ORF">KUG47_00570</name>
</gene>